<evidence type="ECO:0000256" key="6">
    <source>
        <dbReference type="ARBA" id="ARBA00022989"/>
    </source>
</evidence>
<dbReference type="SMART" id="SM00382">
    <property type="entry name" value="AAA"/>
    <property type="match status" value="1"/>
</dbReference>
<dbReference type="GO" id="GO:0015421">
    <property type="term" value="F:ABC-type oligopeptide transporter activity"/>
    <property type="evidence" value="ECO:0007669"/>
    <property type="project" value="TreeGrafter"/>
</dbReference>
<dbReference type="InterPro" id="IPR003593">
    <property type="entry name" value="AAA+_ATPase"/>
</dbReference>
<dbReference type="SUPFAM" id="SSF52540">
    <property type="entry name" value="P-loop containing nucleoside triphosphate hydrolases"/>
    <property type="match status" value="1"/>
</dbReference>
<feature type="transmembrane region" description="Helical" evidence="8">
    <location>
        <begin position="201"/>
        <end position="218"/>
    </location>
</feature>
<dbReference type="PROSITE" id="PS50893">
    <property type="entry name" value="ABC_TRANSPORTER_2"/>
    <property type="match status" value="1"/>
</dbReference>
<keyword evidence="6 8" id="KW-1133">Transmembrane helix</keyword>
<keyword evidence="4" id="KW-0547">Nucleotide-binding</keyword>
<evidence type="ECO:0000256" key="7">
    <source>
        <dbReference type="ARBA" id="ARBA00023136"/>
    </source>
</evidence>
<keyword evidence="12" id="KW-1185">Reference proteome</keyword>
<evidence type="ECO:0000256" key="8">
    <source>
        <dbReference type="SAM" id="Phobius"/>
    </source>
</evidence>
<keyword evidence="5 11" id="KW-0067">ATP-binding</keyword>
<dbReference type="Proteomes" id="UP000261011">
    <property type="component" value="Unassembled WGS sequence"/>
</dbReference>
<evidence type="ECO:0000313" key="11">
    <source>
        <dbReference type="EMBL" id="RGB75807.1"/>
    </source>
</evidence>
<keyword evidence="2" id="KW-0813">Transport</keyword>
<feature type="transmembrane region" description="Helical" evidence="8">
    <location>
        <begin position="59"/>
        <end position="84"/>
    </location>
</feature>
<dbReference type="GO" id="GO:0005524">
    <property type="term" value="F:ATP binding"/>
    <property type="evidence" value="ECO:0007669"/>
    <property type="project" value="UniProtKB-KW"/>
</dbReference>
<sequence length="645" mass="72303">MKSIEQLTIFKKKEGKMTNKKDDIKTEDIIISDKKQSKNFDTHALKELFSYLFKQKWQVIVVFVCVIVSALTQVLGLSMLQPIIDNYILKSNIAGLKSAVIKMGFVYLLSTVTTFIYTRLMIRIGERSIRNIRKDLFVKIQQMPINFFDNNQHGQIMSRFTNDTDTLSQSLSSTLPTLVRSLLMLVGTLIVMFSLSWKLTIVMLVGLGAMILVLKNIVTKTGKLFKQAQKNVSILHGFDEEMLSGQKVIKVFNKEDDIIKEFDEKSENLRSTMAEAMVNAGRMMPFLVNSINIMYAIIAVIGVYLAIKGNLTIGVLATFLTNARQLQNPIANISQQANAVFSAMAGASRIFEIIDMPIEKDSGYIELINAKIDENGNPIKCTGDRCYAWKWTKDGKDFYKQLEGRIDFENVDFSYDGKDKILKDVTFYANPGEKIALVGSTGAGKTTITNVITRFYEIDKGSIKIDGIDTRDIKKDHLRKAFGMVLQEVNLFTESVEDNIRYGKLDASDQEIKNASKLSGADSFIHRLPEGYDTQINGDGSSLSDGQNQLISISRAAVANPPMLILDEATSSIDTATEIKVTEAMDKLMRGSTSIVIAHRLSTIQNADVIMVMESGRIIERGNHDQLMKKHGTYYQLYTGELELD</sequence>
<dbReference type="GO" id="GO:0016887">
    <property type="term" value="F:ATP hydrolysis activity"/>
    <property type="evidence" value="ECO:0007669"/>
    <property type="project" value="InterPro"/>
</dbReference>
<evidence type="ECO:0000256" key="4">
    <source>
        <dbReference type="ARBA" id="ARBA00022741"/>
    </source>
</evidence>
<evidence type="ECO:0000313" key="12">
    <source>
        <dbReference type="Proteomes" id="UP000261011"/>
    </source>
</evidence>
<dbReference type="PROSITE" id="PS50929">
    <property type="entry name" value="ABC_TM1F"/>
    <property type="match status" value="1"/>
</dbReference>
<dbReference type="InterPro" id="IPR027417">
    <property type="entry name" value="P-loop_NTPase"/>
</dbReference>
<evidence type="ECO:0000256" key="3">
    <source>
        <dbReference type="ARBA" id="ARBA00022692"/>
    </source>
</evidence>
<feature type="domain" description="ABC transporter" evidence="9">
    <location>
        <begin position="406"/>
        <end position="640"/>
    </location>
</feature>
<dbReference type="Gene3D" id="3.40.50.300">
    <property type="entry name" value="P-loop containing nucleotide triphosphate hydrolases"/>
    <property type="match status" value="1"/>
</dbReference>
<comment type="caution">
    <text evidence="11">The sequence shown here is derived from an EMBL/GenBank/DDBJ whole genome shotgun (WGS) entry which is preliminary data.</text>
</comment>
<keyword evidence="3 8" id="KW-0812">Transmembrane</keyword>
<dbReference type="GO" id="GO:0005886">
    <property type="term" value="C:plasma membrane"/>
    <property type="evidence" value="ECO:0007669"/>
    <property type="project" value="UniProtKB-SubCell"/>
</dbReference>
<dbReference type="CDD" id="cd18547">
    <property type="entry name" value="ABC_6TM_Tm288_like"/>
    <property type="match status" value="1"/>
</dbReference>
<dbReference type="Pfam" id="PF00664">
    <property type="entry name" value="ABC_membrane"/>
    <property type="match status" value="1"/>
</dbReference>
<dbReference type="PANTHER" id="PTHR43394">
    <property type="entry name" value="ATP-DEPENDENT PERMEASE MDL1, MITOCHONDRIAL"/>
    <property type="match status" value="1"/>
</dbReference>
<name>A0A3E2TH88_9FIRM</name>
<gene>
    <name evidence="11" type="ORF">DXA39_05655</name>
</gene>
<evidence type="ECO:0000256" key="2">
    <source>
        <dbReference type="ARBA" id="ARBA00022448"/>
    </source>
</evidence>
<dbReference type="SUPFAM" id="SSF90123">
    <property type="entry name" value="ABC transporter transmembrane region"/>
    <property type="match status" value="1"/>
</dbReference>
<keyword evidence="7 8" id="KW-0472">Membrane</keyword>
<feature type="transmembrane region" description="Helical" evidence="8">
    <location>
        <begin position="286"/>
        <end position="307"/>
    </location>
</feature>
<reference evidence="11 12" key="1">
    <citation type="submission" date="2018-08" db="EMBL/GenBank/DDBJ databases">
        <title>A genome reference for cultivated species of the human gut microbiota.</title>
        <authorList>
            <person name="Zou Y."/>
            <person name="Xue W."/>
            <person name="Luo G."/>
        </authorList>
    </citation>
    <scope>NUCLEOTIDE SEQUENCE [LARGE SCALE GENOMIC DNA]</scope>
    <source>
        <strain evidence="11 12">OF01-3</strain>
    </source>
</reference>
<feature type="transmembrane region" description="Helical" evidence="8">
    <location>
        <begin position="104"/>
        <end position="122"/>
    </location>
</feature>
<feature type="domain" description="ABC transmembrane type-1" evidence="10">
    <location>
        <begin position="60"/>
        <end position="342"/>
    </location>
</feature>
<dbReference type="InterPro" id="IPR003439">
    <property type="entry name" value="ABC_transporter-like_ATP-bd"/>
</dbReference>
<organism evidence="11 12">
    <name type="scientific">Anaerococcus nagyae</name>
    <dbReference type="NCBI Taxonomy" id="1755241"/>
    <lineage>
        <taxon>Bacteria</taxon>
        <taxon>Bacillati</taxon>
        <taxon>Bacillota</taxon>
        <taxon>Tissierellia</taxon>
        <taxon>Tissierellales</taxon>
        <taxon>Peptoniphilaceae</taxon>
        <taxon>Anaerococcus</taxon>
    </lineage>
</organism>
<dbReference type="CDD" id="cd03254">
    <property type="entry name" value="ABCC_Glucan_exporter_like"/>
    <property type="match status" value="1"/>
</dbReference>
<protein>
    <submittedName>
        <fullName evidence="11">ABC transporter ATP-binding protein</fullName>
    </submittedName>
</protein>
<proteinExistence type="predicted"/>
<dbReference type="InterPro" id="IPR011527">
    <property type="entry name" value="ABC1_TM_dom"/>
</dbReference>
<dbReference type="FunFam" id="3.40.50.300:FF:000287">
    <property type="entry name" value="Multidrug ABC transporter ATP-binding protein"/>
    <property type="match status" value="1"/>
</dbReference>
<dbReference type="PANTHER" id="PTHR43394:SF1">
    <property type="entry name" value="ATP-BINDING CASSETTE SUB-FAMILY B MEMBER 10, MITOCHONDRIAL"/>
    <property type="match status" value="1"/>
</dbReference>
<dbReference type="InterPro" id="IPR036640">
    <property type="entry name" value="ABC1_TM_sf"/>
</dbReference>
<dbReference type="OrthoDB" id="9762778at2"/>
<dbReference type="Gene3D" id="1.20.1560.10">
    <property type="entry name" value="ABC transporter type 1, transmembrane domain"/>
    <property type="match status" value="1"/>
</dbReference>
<feature type="transmembrane region" description="Helical" evidence="8">
    <location>
        <begin position="177"/>
        <end position="195"/>
    </location>
</feature>
<evidence type="ECO:0000259" key="9">
    <source>
        <dbReference type="PROSITE" id="PS50893"/>
    </source>
</evidence>
<evidence type="ECO:0000256" key="5">
    <source>
        <dbReference type="ARBA" id="ARBA00022840"/>
    </source>
</evidence>
<comment type="subcellular location">
    <subcellularLocation>
        <location evidence="1">Cell membrane</location>
        <topology evidence="1">Multi-pass membrane protein</topology>
    </subcellularLocation>
</comment>
<dbReference type="EMBL" id="QVEU01000004">
    <property type="protein sequence ID" value="RGB75807.1"/>
    <property type="molecule type" value="Genomic_DNA"/>
</dbReference>
<evidence type="ECO:0000256" key="1">
    <source>
        <dbReference type="ARBA" id="ARBA00004651"/>
    </source>
</evidence>
<evidence type="ECO:0000259" key="10">
    <source>
        <dbReference type="PROSITE" id="PS50929"/>
    </source>
</evidence>
<accession>A0A3E2TH88</accession>
<dbReference type="InterPro" id="IPR039421">
    <property type="entry name" value="Type_1_exporter"/>
</dbReference>
<dbReference type="AlphaFoldDB" id="A0A3E2TH88"/>
<dbReference type="Pfam" id="PF00005">
    <property type="entry name" value="ABC_tran"/>
    <property type="match status" value="1"/>
</dbReference>